<organism evidence="3 4">
    <name type="scientific">Brunnivagina elsteri CCALA 953</name>
    <dbReference type="NCBI Taxonomy" id="987040"/>
    <lineage>
        <taxon>Bacteria</taxon>
        <taxon>Bacillati</taxon>
        <taxon>Cyanobacteriota</taxon>
        <taxon>Cyanophyceae</taxon>
        <taxon>Nostocales</taxon>
        <taxon>Calotrichaceae</taxon>
        <taxon>Brunnivagina</taxon>
    </lineage>
</organism>
<sequence>MHVQRVIKKVTIVAYKNRWRLRLPRGFTCGEQVYIYSGLEATAYNLRRVQSVALVIESDAESGCFDQTLQIYKDALSDLHTNQRRIRQKVKSLDLVELWDKYCDFKQSQLANTTFTKDFQNRYKNIINALPSKDLGSAIVIRDYLVANYSPKTTKRLLMQINACCVWGLKSGLITKNPFTDLGSDIKVKRWDTSKIDPFTAQERDAIISAFESDTLYKGYADFVKFLFFSGCRIGEAIALKWEHINADCTEITFRESYSHLYGRKSTKTDEFRRFPCNEQLKTLLLNRRTQEYNKNWLVFPSHTDHKEIKISGFTRIWRGYDNRGEFIPGIVTSLVEKGLVQRYRVPYNARHSFITMCLSKGIPVQTVASWVGNSPEVIYKHYAGITPNTKVPNL</sequence>
<evidence type="ECO:0000313" key="4">
    <source>
        <dbReference type="Proteomes" id="UP000218238"/>
    </source>
</evidence>
<dbReference type="OrthoDB" id="530235at2"/>
<keyword evidence="1" id="KW-0233">DNA recombination</keyword>
<keyword evidence="4" id="KW-1185">Reference proteome</keyword>
<proteinExistence type="predicted"/>
<reference evidence="3 4" key="1">
    <citation type="submission" date="2017-08" db="EMBL/GenBank/DDBJ databases">
        <title>Draft genome sequence of filamentous cyanobacterium Calothrix elsteri CCALA 953.</title>
        <authorList>
            <person name="Gagunashvili A.N."/>
            <person name="Elster J."/>
            <person name="Andresson O.S."/>
        </authorList>
    </citation>
    <scope>NUCLEOTIDE SEQUENCE [LARGE SCALE GENOMIC DNA]</scope>
    <source>
        <strain evidence="3 4">CCALA 953</strain>
    </source>
</reference>
<comment type="caution">
    <text evidence="3">The sequence shown here is derived from an EMBL/GenBank/DDBJ whole genome shotgun (WGS) entry which is preliminary data.</text>
</comment>
<dbReference type="SUPFAM" id="SSF56349">
    <property type="entry name" value="DNA breaking-rejoining enzymes"/>
    <property type="match status" value="1"/>
</dbReference>
<dbReference type="Pfam" id="PF00589">
    <property type="entry name" value="Phage_integrase"/>
    <property type="match status" value="1"/>
</dbReference>
<evidence type="ECO:0000313" key="3">
    <source>
        <dbReference type="EMBL" id="PAX59877.1"/>
    </source>
</evidence>
<dbReference type="Proteomes" id="UP000218238">
    <property type="component" value="Unassembled WGS sequence"/>
</dbReference>
<dbReference type="InterPro" id="IPR002104">
    <property type="entry name" value="Integrase_catalytic"/>
</dbReference>
<feature type="domain" description="Tyr recombinase" evidence="2">
    <location>
        <begin position="194"/>
        <end position="395"/>
    </location>
</feature>
<dbReference type="AlphaFoldDB" id="A0A2A2TN88"/>
<dbReference type="PANTHER" id="PTHR30349">
    <property type="entry name" value="PHAGE INTEGRASE-RELATED"/>
    <property type="match status" value="1"/>
</dbReference>
<dbReference type="GO" id="GO:0006310">
    <property type="term" value="P:DNA recombination"/>
    <property type="evidence" value="ECO:0007669"/>
    <property type="project" value="UniProtKB-KW"/>
</dbReference>
<dbReference type="Gene3D" id="1.10.443.10">
    <property type="entry name" value="Intergrase catalytic core"/>
    <property type="match status" value="1"/>
</dbReference>
<dbReference type="GO" id="GO:0015074">
    <property type="term" value="P:DNA integration"/>
    <property type="evidence" value="ECO:0007669"/>
    <property type="project" value="InterPro"/>
</dbReference>
<dbReference type="GO" id="GO:0003677">
    <property type="term" value="F:DNA binding"/>
    <property type="evidence" value="ECO:0007669"/>
    <property type="project" value="InterPro"/>
</dbReference>
<gene>
    <name evidence="3" type="ORF">CK510_04825</name>
</gene>
<evidence type="ECO:0000259" key="2">
    <source>
        <dbReference type="PROSITE" id="PS51898"/>
    </source>
</evidence>
<accession>A0A2A2TN88</accession>
<dbReference type="InterPro" id="IPR050090">
    <property type="entry name" value="Tyrosine_recombinase_XerCD"/>
</dbReference>
<dbReference type="RefSeq" id="WP_095720617.1">
    <property type="nucleotide sequence ID" value="NZ_NTFS01000032.1"/>
</dbReference>
<dbReference type="PROSITE" id="PS51898">
    <property type="entry name" value="TYR_RECOMBINASE"/>
    <property type="match status" value="1"/>
</dbReference>
<evidence type="ECO:0000256" key="1">
    <source>
        <dbReference type="ARBA" id="ARBA00023172"/>
    </source>
</evidence>
<dbReference type="PANTHER" id="PTHR30349:SF64">
    <property type="entry name" value="PROPHAGE INTEGRASE INTD-RELATED"/>
    <property type="match status" value="1"/>
</dbReference>
<dbReference type="InterPro" id="IPR013762">
    <property type="entry name" value="Integrase-like_cat_sf"/>
</dbReference>
<protein>
    <submittedName>
        <fullName evidence="3">Site-specific integrase</fullName>
    </submittedName>
</protein>
<name>A0A2A2TN88_9CYAN</name>
<dbReference type="EMBL" id="NTFS01000032">
    <property type="protein sequence ID" value="PAX59877.1"/>
    <property type="molecule type" value="Genomic_DNA"/>
</dbReference>
<dbReference type="InterPro" id="IPR011010">
    <property type="entry name" value="DNA_brk_join_enz"/>
</dbReference>